<feature type="compositionally biased region" description="Acidic residues" evidence="8">
    <location>
        <begin position="1"/>
        <end position="11"/>
    </location>
</feature>
<evidence type="ECO:0000313" key="13">
    <source>
        <dbReference type="Proteomes" id="UP001164746"/>
    </source>
</evidence>
<feature type="region of interest" description="Disordered" evidence="8">
    <location>
        <begin position="1"/>
        <end position="93"/>
    </location>
</feature>
<evidence type="ECO:0000256" key="8">
    <source>
        <dbReference type="SAM" id="MobiDB-lite"/>
    </source>
</evidence>
<evidence type="ECO:0000256" key="9">
    <source>
        <dbReference type="SAM" id="Phobius"/>
    </source>
</evidence>
<comment type="subcellular location">
    <subcellularLocation>
        <location evidence="1">Membrane</location>
        <topology evidence="1">Multi-pass membrane protein</topology>
    </subcellularLocation>
</comment>
<dbReference type="Pfam" id="PF00664">
    <property type="entry name" value="ABC_membrane"/>
    <property type="match status" value="4"/>
</dbReference>
<feature type="compositionally biased region" description="Basic and acidic residues" evidence="8">
    <location>
        <begin position="83"/>
        <end position="93"/>
    </location>
</feature>
<dbReference type="CDD" id="cd18577">
    <property type="entry name" value="ABC_6TM_Pgp_ABCB1_D1_like"/>
    <property type="match status" value="1"/>
</dbReference>
<sequence>MEVGENIEGEQEMTSPINGGNDIQESNTEANGTVVEKKVQNGESKQMSTKKSKDETAVVVANGNGLPPKKGEESGSGGSSDTGSEKSDEEKKDEPMVGVFELFRYATKRDVLFMIIGTICALAHGTAFPLMIIVFGEMIDLFVNSGLFSGVVQQLDDLGILANLTYTQAQVIEDPDLLQSHLTYIETTDVNNTINMQVIQDAIDNDLLEVMRKFALYYIGIGCGVIVLGYCQVMFWMVASERQTHRIRTSFYSNILRQNIGWFDTNESAELNSRLTNDISKIHDGIGDKIGVFFQWMSAFVAGFTVGFVYGWKLTLLVGMTSNLELKAYAKAGAIAEEVLGAIRTVVAYDIHLVEARSLGVKKGLINGISLGVVWLIMMCAYALGFWYGAKLTRDEPENYSVGTMTIVFFSVLIGAFSLGNALPNIQSLATARGAAYTVYNITALDPPIDSYSTEGKKLEGFQGNIEIRGVEFRYPSRPEVKILHGVNLEIKRGQTVALVGSSGCGKSTIVQLLQRFYDPEAGQWWREQIGIVSQEPVLFGTTIAENIRYGRLGVSQEEIEDAAKEANAHSFISELPDKYETLVGERGAQLSGGQKQRIAIARALVRNPKILLLDEATSALDTESEGVVQDALEKASHGRTTIVIAHRLSTIKTADAIAGFKDGLIAEKGTHSELMAKSGIYQQLVTRQSARTADDDEAEQFEKADKKKSIPNLQRQKSVHLTPVHEKKALESGEKEAEDGEKEKEKEEVDSSLKRILTMNSSEIPFILIGCFASLINGGTMPAFAIIFSEILGVFSEPDLEKQKKDIVLYAMLFVGLGVISFFAYLLQGYMFGRSGEYLTLRLRSACFKALLRQEIAYFDDHNNSVGALTTRLWKLTLLIIAFLPLVVIGGALEMQMMQGAAGKNKEALEAAGKVAIESIENIRTVASLTREDMFRKKFGDELDTPYRGALKKAHVIGISFSMSQAAMFFAYAASFWLGAYLIQKSEVDYVDVFKAFSAIIFGGMAIGNASSFAPDAGKAEASAKEIFRLLDKRPEIDSESTEGQELTQYNSNIQFTNVTFRYPTRPDTQVLQGLNLDVGQGQTVALVGSSGCGKSTTVQLTERFYEPEGGSVCLDGHNLTDLNLQWLRSQIGIVSQEPTLFDRTIAQNIAYGDNNRDIPMDEIIAAARKANIHDFIASLPDGYDTNVGEKGAQLSGGQKQRVAIARALVRNPKILLLDEATSALDTESEKIVQEALDRAREGRTCITIAHRLSTIQNADKICVIRHGVVTEQGRHNELMQKQGFYHKLNMAQARKK</sequence>
<dbReference type="InterPro" id="IPR027417">
    <property type="entry name" value="P-loop_NTPase"/>
</dbReference>
<feature type="transmembrane region" description="Helical" evidence="9">
    <location>
        <begin position="215"/>
        <end position="238"/>
    </location>
</feature>
<dbReference type="InterPro" id="IPR003593">
    <property type="entry name" value="AAA+_ATPase"/>
</dbReference>
<dbReference type="PROSITE" id="PS00211">
    <property type="entry name" value="ABC_TRANSPORTER_1"/>
    <property type="match status" value="2"/>
</dbReference>
<dbReference type="CDD" id="cd03249">
    <property type="entry name" value="ABC_MTABC3_MDL1_MDL2"/>
    <property type="match status" value="2"/>
</dbReference>
<reference evidence="12" key="1">
    <citation type="submission" date="2022-11" db="EMBL/GenBank/DDBJ databases">
        <title>Centuries of genome instability and evolution in soft-shell clam transmissible cancer (bioRxiv).</title>
        <authorList>
            <person name="Hart S.F.M."/>
            <person name="Yonemitsu M.A."/>
            <person name="Giersch R.M."/>
            <person name="Beal B.F."/>
            <person name="Arriagada G."/>
            <person name="Davis B.W."/>
            <person name="Ostrander E.A."/>
            <person name="Goff S.P."/>
            <person name="Metzger M.J."/>
        </authorList>
    </citation>
    <scope>NUCLEOTIDE SEQUENCE</scope>
    <source>
        <strain evidence="12">MELC-2E11</strain>
        <tissue evidence="12">Siphon/mantle</tissue>
    </source>
</reference>
<feature type="compositionally biased region" description="Basic and acidic residues" evidence="8">
    <location>
        <begin position="724"/>
        <end position="750"/>
    </location>
</feature>
<feature type="transmembrane region" description="Helical" evidence="9">
    <location>
        <begin position="874"/>
        <end position="894"/>
    </location>
</feature>
<dbReference type="InterPro" id="IPR036640">
    <property type="entry name" value="ABC1_TM_sf"/>
</dbReference>
<gene>
    <name evidence="12" type="ORF">MAR_007184</name>
</gene>
<comment type="similarity">
    <text evidence="2">Belongs to the ABC transporter superfamily. ABCB family. Multidrug resistance exporter (TC 3.A.1.201) subfamily.</text>
</comment>
<dbReference type="Gene3D" id="1.20.1560.10">
    <property type="entry name" value="ABC transporter type 1, transmembrane domain"/>
    <property type="match status" value="2"/>
</dbReference>
<feature type="transmembrane region" description="Helical" evidence="9">
    <location>
        <begin position="808"/>
        <end position="828"/>
    </location>
</feature>
<dbReference type="InterPro" id="IPR017871">
    <property type="entry name" value="ABC_transporter-like_CS"/>
</dbReference>
<dbReference type="Gene3D" id="3.40.50.300">
    <property type="entry name" value="P-loop containing nucleotide triphosphate hydrolases"/>
    <property type="match status" value="2"/>
</dbReference>
<evidence type="ECO:0000256" key="3">
    <source>
        <dbReference type="ARBA" id="ARBA00022692"/>
    </source>
</evidence>
<dbReference type="InterPro" id="IPR039421">
    <property type="entry name" value="Type_1_exporter"/>
</dbReference>
<name>A0ABY7DBQ6_MYAAR</name>
<feature type="transmembrane region" description="Helical" evidence="9">
    <location>
        <begin position="290"/>
        <end position="312"/>
    </location>
</feature>
<feature type="domain" description="ABC transporter" evidence="10">
    <location>
        <begin position="1055"/>
        <end position="1293"/>
    </location>
</feature>
<feature type="compositionally biased region" description="Polar residues" evidence="8">
    <location>
        <begin position="12"/>
        <end position="31"/>
    </location>
</feature>
<keyword evidence="7 9" id="KW-0472">Membrane</keyword>
<keyword evidence="3 9" id="KW-0812">Transmembrane</keyword>
<keyword evidence="13" id="KW-1185">Reference proteome</keyword>
<dbReference type="SMART" id="SM00382">
    <property type="entry name" value="AAA"/>
    <property type="match status" value="2"/>
</dbReference>
<keyword evidence="5" id="KW-0067">ATP-binding</keyword>
<dbReference type="PANTHER" id="PTHR43394">
    <property type="entry name" value="ATP-DEPENDENT PERMEASE MDL1, MITOCHONDRIAL"/>
    <property type="match status" value="1"/>
</dbReference>
<dbReference type="Proteomes" id="UP001164746">
    <property type="component" value="Chromosome 1"/>
</dbReference>
<dbReference type="CDD" id="cd18578">
    <property type="entry name" value="ABC_6TM_Pgp_ABCB1_D2_like"/>
    <property type="match status" value="1"/>
</dbReference>
<dbReference type="PANTHER" id="PTHR43394:SF27">
    <property type="entry name" value="ATP-DEPENDENT TRANSLOCASE ABCB1-LIKE"/>
    <property type="match status" value="1"/>
</dbReference>
<dbReference type="PROSITE" id="PS50929">
    <property type="entry name" value="ABC_TM1F"/>
    <property type="match status" value="2"/>
</dbReference>
<feature type="domain" description="ABC transmembrane type-1" evidence="11">
    <location>
        <begin position="115"/>
        <end position="431"/>
    </location>
</feature>
<feature type="transmembrane region" description="Helical" evidence="9">
    <location>
        <begin position="400"/>
        <end position="419"/>
    </location>
</feature>
<evidence type="ECO:0000256" key="2">
    <source>
        <dbReference type="ARBA" id="ARBA00007577"/>
    </source>
</evidence>
<dbReference type="EMBL" id="CP111012">
    <property type="protein sequence ID" value="WAQ94713.1"/>
    <property type="molecule type" value="Genomic_DNA"/>
</dbReference>
<feature type="transmembrane region" description="Helical" evidence="9">
    <location>
        <begin position="111"/>
        <end position="135"/>
    </location>
</feature>
<dbReference type="InterPro" id="IPR003439">
    <property type="entry name" value="ABC_transporter-like_ATP-bd"/>
</dbReference>
<evidence type="ECO:0000259" key="10">
    <source>
        <dbReference type="PROSITE" id="PS50893"/>
    </source>
</evidence>
<evidence type="ECO:0000256" key="5">
    <source>
        <dbReference type="ARBA" id="ARBA00022840"/>
    </source>
</evidence>
<evidence type="ECO:0000256" key="4">
    <source>
        <dbReference type="ARBA" id="ARBA00022741"/>
    </source>
</evidence>
<protein>
    <submittedName>
        <fullName evidence="12">MDR1-like protein</fullName>
    </submittedName>
</protein>
<organism evidence="12 13">
    <name type="scientific">Mya arenaria</name>
    <name type="common">Soft-shell clam</name>
    <dbReference type="NCBI Taxonomy" id="6604"/>
    <lineage>
        <taxon>Eukaryota</taxon>
        <taxon>Metazoa</taxon>
        <taxon>Spiralia</taxon>
        <taxon>Lophotrochozoa</taxon>
        <taxon>Mollusca</taxon>
        <taxon>Bivalvia</taxon>
        <taxon>Autobranchia</taxon>
        <taxon>Heteroconchia</taxon>
        <taxon>Euheterodonta</taxon>
        <taxon>Imparidentia</taxon>
        <taxon>Neoheterodontei</taxon>
        <taxon>Myida</taxon>
        <taxon>Myoidea</taxon>
        <taxon>Myidae</taxon>
        <taxon>Mya</taxon>
    </lineage>
</organism>
<dbReference type="SUPFAM" id="SSF90123">
    <property type="entry name" value="ABC transporter transmembrane region"/>
    <property type="match status" value="2"/>
</dbReference>
<evidence type="ECO:0000259" key="11">
    <source>
        <dbReference type="PROSITE" id="PS50929"/>
    </source>
</evidence>
<feature type="transmembrane region" description="Helical" evidence="9">
    <location>
        <begin position="365"/>
        <end position="388"/>
    </location>
</feature>
<dbReference type="InterPro" id="IPR011527">
    <property type="entry name" value="ABC1_TM_dom"/>
</dbReference>
<feature type="transmembrane region" description="Helical" evidence="9">
    <location>
        <begin position="957"/>
        <end position="984"/>
    </location>
</feature>
<feature type="region of interest" description="Disordered" evidence="8">
    <location>
        <begin position="692"/>
        <end position="750"/>
    </location>
</feature>
<dbReference type="SUPFAM" id="SSF52540">
    <property type="entry name" value="P-loop containing nucleoside triphosphate hydrolases"/>
    <property type="match status" value="2"/>
</dbReference>
<feature type="domain" description="ABC transmembrane type-1" evidence="11">
    <location>
        <begin position="769"/>
        <end position="1020"/>
    </location>
</feature>
<evidence type="ECO:0000256" key="7">
    <source>
        <dbReference type="ARBA" id="ARBA00023136"/>
    </source>
</evidence>
<dbReference type="PROSITE" id="PS50893">
    <property type="entry name" value="ABC_TRANSPORTER_2"/>
    <property type="match status" value="2"/>
</dbReference>
<keyword evidence="4" id="KW-0547">Nucleotide-binding</keyword>
<accession>A0ABY7DBQ6</accession>
<feature type="transmembrane region" description="Helical" evidence="9">
    <location>
        <begin position="767"/>
        <end position="796"/>
    </location>
</feature>
<evidence type="ECO:0000256" key="6">
    <source>
        <dbReference type="ARBA" id="ARBA00022989"/>
    </source>
</evidence>
<evidence type="ECO:0000313" key="12">
    <source>
        <dbReference type="EMBL" id="WAQ94713.1"/>
    </source>
</evidence>
<evidence type="ECO:0000256" key="1">
    <source>
        <dbReference type="ARBA" id="ARBA00004141"/>
    </source>
</evidence>
<dbReference type="Pfam" id="PF00005">
    <property type="entry name" value="ABC_tran"/>
    <property type="match status" value="2"/>
</dbReference>
<keyword evidence="6 9" id="KW-1133">Transmembrane helix</keyword>
<feature type="domain" description="ABC transporter" evidence="10">
    <location>
        <begin position="466"/>
        <end position="688"/>
    </location>
</feature>
<proteinExistence type="inferred from homology"/>